<feature type="transmembrane region" description="Helical" evidence="4">
    <location>
        <begin position="71"/>
        <end position="104"/>
    </location>
</feature>
<proteinExistence type="predicted"/>
<feature type="transmembrane region" description="Helical" evidence="4">
    <location>
        <begin position="369"/>
        <end position="389"/>
    </location>
</feature>
<keyword evidence="5" id="KW-0732">Signal</keyword>
<feature type="chain" id="PRO_5003930095" description="Major facilitator superfamily (MFS) profile domain-containing protein" evidence="5">
    <location>
        <begin position="24"/>
        <end position="402"/>
    </location>
</feature>
<dbReference type="EMBL" id="ANHY01000006">
    <property type="protein sequence ID" value="EKV31493.1"/>
    <property type="molecule type" value="Genomic_DNA"/>
</dbReference>
<organism evidence="7 8">
    <name type="scientific">Caenispirillum salinarum AK4</name>
    <dbReference type="NCBI Taxonomy" id="1238182"/>
    <lineage>
        <taxon>Bacteria</taxon>
        <taxon>Pseudomonadati</taxon>
        <taxon>Pseudomonadota</taxon>
        <taxon>Alphaproteobacteria</taxon>
        <taxon>Rhodospirillales</taxon>
        <taxon>Novispirillaceae</taxon>
        <taxon>Caenispirillum</taxon>
    </lineage>
</organism>
<dbReference type="GO" id="GO:0022857">
    <property type="term" value="F:transmembrane transporter activity"/>
    <property type="evidence" value="ECO:0007669"/>
    <property type="project" value="InterPro"/>
</dbReference>
<dbReference type="SUPFAM" id="SSF103473">
    <property type="entry name" value="MFS general substrate transporter"/>
    <property type="match status" value="1"/>
</dbReference>
<feature type="transmembrane region" description="Helical" evidence="4">
    <location>
        <begin position="211"/>
        <end position="235"/>
    </location>
</feature>
<dbReference type="Pfam" id="PF07690">
    <property type="entry name" value="MFS_1"/>
    <property type="match status" value="1"/>
</dbReference>
<feature type="signal peptide" evidence="5">
    <location>
        <begin position="1"/>
        <end position="23"/>
    </location>
</feature>
<feature type="transmembrane region" description="Helical" evidence="4">
    <location>
        <begin position="341"/>
        <end position="363"/>
    </location>
</feature>
<name>K9HMC1_9PROT</name>
<gene>
    <name evidence="7" type="ORF">C882_3866</name>
</gene>
<dbReference type="InterPro" id="IPR052952">
    <property type="entry name" value="MFS-Transporter"/>
</dbReference>
<evidence type="ECO:0000259" key="6">
    <source>
        <dbReference type="PROSITE" id="PS50850"/>
    </source>
</evidence>
<dbReference type="Proteomes" id="UP000009881">
    <property type="component" value="Unassembled WGS sequence"/>
</dbReference>
<feature type="transmembrane region" description="Helical" evidence="4">
    <location>
        <begin position="156"/>
        <end position="174"/>
    </location>
</feature>
<protein>
    <recommendedName>
        <fullName evidence="6">Major facilitator superfamily (MFS) profile domain-containing protein</fullName>
    </recommendedName>
</protein>
<evidence type="ECO:0000256" key="3">
    <source>
        <dbReference type="ARBA" id="ARBA00023136"/>
    </source>
</evidence>
<feature type="transmembrane region" description="Helical" evidence="4">
    <location>
        <begin position="275"/>
        <end position="295"/>
    </location>
</feature>
<evidence type="ECO:0000313" key="8">
    <source>
        <dbReference type="Proteomes" id="UP000009881"/>
    </source>
</evidence>
<dbReference type="PATRIC" id="fig|1238182.3.peg.1529"/>
<keyword evidence="2 4" id="KW-1133">Transmembrane helix</keyword>
<dbReference type="PANTHER" id="PTHR23527">
    <property type="entry name" value="BLL3282 PROTEIN"/>
    <property type="match status" value="1"/>
</dbReference>
<evidence type="ECO:0000256" key="5">
    <source>
        <dbReference type="SAM" id="SignalP"/>
    </source>
</evidence>
<dbReference type="InterPro" id="IPR020846">
    <property type="entry name" value="MFS_dom"/>
</dbReference>
<dbReference type="PROSITE" id="PS50850">
    <property type="entry name" value="MFS"/>
    <property type="match status" value="1"/>
</dbReference>
<evidence type="ECO:0000256" key="2">
    <source>
        <dbReference type="ARBA" id="ARBA00022989"/>
    </source>
</evidence>
<feature type="domain" description="Major facilitator superfamily (MFS) profile" evidence="6">
    <location>
        <begin position="1"/>
        <end position="393"/>
    </location>
</feature>
<feature type="transmembrane region" description="Helical" evidence="4">
    <location>
        <begin position="39"/>
        <end position="59"/>
    </location>
</feature>
<dbReference type="Gene3D" id="1.20.1250.20">
    <property type="entry name" value="MFS general substrate transporter like domains"/>
    <property type="match status" value="2"/>
</dbReference>
<dbReference type="AlphaFoldDB" id="K9HMC1"/>
<feature type="transmembrane region" description="Helical" evidence="4">
    <location>
        <begin position="301"/>
        <end position="329"/>
    </location>
</feature>
<comment type="caution">
    <text evidence="7">The sequence shown here is derived from an EMBL/GenBank/DDBJ whole genome shotgun (WGS) entry which is preliminary data.</text>
</comment>
<dbReference type="InterPro" id="IPR011701">
    <property type="entry name" value="MFS"/>
</dbReference>
<dbReference type="PANTHER" id="PTHR23527:SF1">
    <property type="entry name" value="BLL3282 PROTEIN"/>
    <property type="match status" value="1"/>
</dbReference>
<dbReference type="eggNOG" id="COG2271">
    <property type="taxonomic scope" value="Bacteria"/>
</dbReference>
<accession>K9HMC1</accession>
<keyword evidence="3 4" id="KW-0472">Membrane</keyword>
<evidence type="ECO:0000256" key="1">
    <source>
        <dbReference type="ARBA" id="ARBA00022692"/>
    </source>
</evidence>
<keyword evidence="8" id="KW-1185">Reference proteome</keyword>
<reference evidence="7 8" key="1">
    <citation type="journal article" date="2013" name="Genome Announc.">
        <title>Draft Genome Sequence of an Alphaproteobacterium, Caenispirillum salinarum AK4(T), Isolated from a Solar Saltern.</title>
        <authorList>
            <person name="Khatri I."/>
            <person name="Singh A."/>
            <person name="Korpole S."/>
            <person name="Pinnaka A.K."/>
            <person name="Subramanian S."/>
        </authorList>
    </citation>
    <scope>NUCLEOTIDE SEQUENCE [LARGE SCALE GENOMIC DNA]</scope>
    <source>
        <strain evidence="7 8">AK4</strain>
    </source>
</reference>
<keyword evidence="1 4" id="KW-0812">Transmembrane</keyword>
<evidence type="ECO:0000313" key="7">
    <source>
        <dbReference type="EMBL" id="EKV31493.1"/>
    </source>
</evidence>
<evidence type="ECO:0000256" key="4">
    <source>
        <dbReference type="SAM" id="Phobius"/>
    </source>
</evidence>
<dbReference type="STRING" id="1238182.C882_3866"/>
<sequence>MLAATTTVQALVSMAALTPPVFAAVATEDVGLPGSFVGYYTSLVYLGAMVTTLVSGGIIGRYGAMRTSQVCLALCLAGLAGVAAMQAGPLVVMAIVGALVIGLGYGPVTPSSSHILARTTPAERRGLVFSIKQTGVPIGGMLAGALVPSLTDAIGWRWAALVVGTAALAVALLVQPTRQVLDADRDPRKRANVAAVLAPLGMIWRHAPLRLLSVASFTFAAIQLSLSSFLVVYLARRAGMSLVDAGLILAVAQGAGIAGRVIWGWVADKWIGPRAMLLILGAVMAAAAILTGWLAPDMPVALLVPVVALFGATAIGWNGVFLAEVAHLAPKGRAGEATGGALFFTYAGVVFGPSLFGIAVEVLPGDYASAFTLFGLAALGGGLLSGLAARVAHTREEEAAAP</sequence>
<feature type="transmembrane region" description="Helical" evidence="4">
    <location>
        <begin position="241"/>
        <end position="263"/>
    </location>
</feature>
<dbReference type="InterPro" id="IPR036259">
    <property type="entry name" value="MFS_trans_sf"/>
</dbReference>